<dbReference type="SUPFAM" id="SSF54593">
    <property type="entry name" value="Glyoxalase/Bleomycin resistance protein/Dihydroxybiphenyl dioxygenase"/>
    <property type="match status" value="1"/>
</dbReference>
<organism evidence="2 3">
    <name type="scientific">Prauserella salsuginis</name>
    <dbReference type="NCBI Taxonomy" id="387889"/>
    <lineage>
        <taxon>Bacteria</taxon>
        <taxon>Bacillati</taxon>
        <taxon>Actinomycetota</taxon>
        <taxon>Actinomycetes</taxon>
        <taxon>Pseudonocardiales</taxon>
        <taxon>Pseudonocardiaceae</taxon>
        <taxon>Prauserella</taxon>
        <taxon>Prauserella salsuginis group</taxon>
    </lineage>
</organism>
<dbReference type="Proteomes" id="UP001598673">
    <property type="component" value="Unassembled WGS sequence"/>
</dbReference>
<evidence type="ECO:0000259" key="1">
    <source>
        <dbReference type="PROSITE" id="PS51819"/>
    </source>
</evidence>
<dbReference type="InterPro" id="IPR029068">
    <property type="entry name" value="Glyas_Bleomycin-R_OHBP_Dase"/>
</dbReference>
<dbReference type="RefSeq" id="WP_258937934.1">
    <property type="nucleotide sequence ID" value="NZ_JANBBF010000013.1"/>
</dbReference>
<dbReference type="EMBL" id="JBHXCV010000004">
    <property type="protein sequence ID" value="MFD6793283.1"/>
    <property type="molecule type" value="Genomic_DNA"/>
</dbReference>
<proteinExistence type="predicted"/>
<dbReference type="InterPro" id="IPR041581">
    <property type="entry name" value="Glyoxalase_6"/>
</dbReference>
<dbReference type="PROSITE" id="PS51819">
    <property type="entry name" value="VOC"/>
    <property type="match status" value="1"/>
</dbReference>
<evidence type="ECO:0000313" key="3">
    <source>
        <dbReference type="Proteomes" id="UP001598673"/>
    </source>
</evidence>
<name>A0ABW6G2B2_9PSEU</name>
<gene>
    <name evidence="2" type="ORF">ACFWGY_08095</name>
</gene>
<dbReference type="PANTHER" id="PTHR35908">
    <property type="entry name" value="HYPOTHETICAL FUSION PROTEIN"/>
    <property type="match status" value="1"/>
</dbReference>
<feature type="domain" description="VOC" evidence="1">
    <location>
        <begin position="16"/>
        <end position="133"/>
    </location>
</feature>
<evidence type="ECO:0000313" key="2">
    <source>
        <dbReference type="EMBL" id="MFD6793283.1"/>
    </source>
</evidence>
<protein>
    <submittedName>
        <fullName evidence="2">VOC family protein</fullName>
    </submittedName>
</protein>
<dbReference type="Gene3D" id="3.10.180.10">
    <property type="entry name" value="2,3-Dihydroxybiphenyl 1,2-Dioxygenase, domain 1"/>
    <property type="match status" value="1"/>
</dbReference>
<dbReference type="PANTHER" id="PTHR35908:SF1">
    <property type="entry name" value="CONSERVED PROTEIN"/>
    <property type="match status" value="1"/>
</dbReference>
<keyword evidence="3" id="KW-1185">Reference proteome</keyword>
<reference evidence="2 3" key="1">
    <citation type="submission" date="2024-09" db="EMBL/GenBank/DDBJ databases">
        <title>The Natural Products Discovery Center: Release of the First 8490 Sequenced Strains for Exploring Actinobacteria Biosynthetic Diversity.</title>
        <authorList>
            <person name="Kalkreuter E."/>
            <person name="Kautsar S.A."/>
            <person name="Yang D."/>
            <person name="Bader C.D."/>
            <person name="Teijaro C.N."/>
            <person name="Fluegel L."/>
            <person name="Davis C.M."/>
            <person name="Simpson J.R."/>
            <person name="Lauterbach L."/>
            <person name="Steele A.D."/>
            <person name="Gui C."/>
            <person name="Meng S."/>
            <person name="Li G."/>
            <person name="Viehrig K."/>
            <person name="Ye F."/>
            <person name="Su P."/>
            <person name="Kiefer A.F."/>
            <person name="Nichols A."/>
            <person name="Cepeda A.J."/>
            <person name="Yan W."/>
            <person name="Fan B."/>
            <person name="Jiang Y."/>
            <person name="Adhikari A."/>
            <person name="Zheng C.-J."/>
            <person name="Schuster L."/>
            <person name="Cowan T.M."/>
            <person name="Smanski M.J."/>
            <person name="Chevrette M.G."/>
            <person name="De Carvalho L.P.S."/>
            <person name="Shen B."/>
        </authorList>
    </citation>
    <scope>NUCLEOTIDE SEQUENCE [LARGE SCALE GENOMIC DNA]</scope>
    <source>
        <strain evidence="2 3">NPDC060353</strain>
    </source>
</reference>
<dbReference type="Pfam" id="PF18029">
    <property type="entry name" value="Glyoxalase_6"/>
    <property type="match status" value="1"/>
</dbReference>
<dbReference type="InterPro" id="IPR037523">
    <property type="entry name" value="VOC_core"/>
</dbReference>
<comment type="caution">
    <text evidence="2">The sequence shown here is derived from an EMBL/GenBank/DDBJ whole genome shotgun (WGS) entry which is preliminary data.</text>
</comment>
<sequence length="137" mass="14750">MLRIPGAWWSVLRVLHIGTVVMGASDVRRAAAFWSAALGYAPRDGVVNDDFVVLTPQDGHGPGIALDSSDSPVQLHPRVHLDLYAADADEQAAEVERLVSLGASRVDWDLYPADPDFVVLADTEGNRFCVIDTSHAG</sequence>
<accession>A0ABW6G2B2</accession>